<dbReference type="PANTHER" id="PTHR43403:SF1">
    <property type="entry name" value="NAD-SPECIFIC GLUTAMATE DEHYDROGENASE"/>
    <property type="match status" value="1"/>
</dbReference>
<evidence type="ECO:0000313" key="8">
    <source>
        <dbReference type="Proteomes" id="UP001432128"/>
    </source>
</evidence>
<dbReference type="InterPro" id="IPR049064">
    <property type="entry name" value="NAD_Glu_DH_ACT3"/>
</dbReference>
<dbReference type="Pfam" id="PF21074">
    <property type="entry name" value="GDH_C"/>
    <property type="match status" value="1"/>
</dbReference>
<dbReference type="GO" id="GO:0004069">
    <property type="term" value="F:L-aspartate:2-oxoglutarate aminotransferase activity"/>
    <property type="evidence" value="ECO:0007669"/>
    <property type="project" value="InterPro"/>
</dbReference>
<dbReference type="Pfam" id="PF21077">
    <property type="entry name" value="GDH_ACT3"/>
    <property type="match status" value="1"/>
</dbReference>
<protein>
    <submittedName>
        <fullName evidence="7">NAD-glutamate dehydrogenase</fullName>
    </submittedName>
</protein>
<dbReference type="InterPro" id="IPR007780">
    <property type="entry name" value="NAD_Glu_DH_bac"/>
</dbReference>
<accession>A0AAU4K2S0</accession>
<dbReference type="InterPro" id="IPR024727">
    <property type="entry name" value="NAD_Glu_DH_N_ACT1"/>
</dbReference>
<dbReference type="KEGG" id="whr:OG579_00330"/>
<dbReference type="InterPro" id="IPR048381">
    <property type="entry name" value="GDH_C"/>
</dbReference>
<dbReference type="InterPro" id="IPR049059">
    <property type="entry name" value="NAD_Glu_DH_HM1"/>
</dbReference>
<evidence type="ECO:0000259" key="2">
    <source>
        <dbReference type="Pfam" id="PF05088"/>
    </source>
</evidence>
<feature type="region of interest" description="Disordered" evidence="1">
    <location>
        <begin position="1"/>
        <end position="25"/>
    </location>
</feature>
<dbReference type="InterPro" id="IPR046346">
    <property type="entry name" value="Aminoacid_DH-like_N_sf"/>
</dbReference>
<dbReference type="GO" id="GO:0004352">
    <property type="term" value="F:glutamate dehydrogenase (NAD+) activity"/>
    <property type="evidence" value="ECO:0007669"/>
    <property type="project" value="InterPro"/>
</dbReference>
<evidence type="ECO:0000259" key="5">
    <source>
        <dbReference type="Pfam" id="PF21076"/>
    </source>
</evidence>
<dbReference type="PANTHER" id="PTHR43403">
    <property type="entry name" value="NAD-SPECIFIC GLUTAMATE DEHYDROGENASE"/>
    <property type="match status" value="1"/>
</dbReference>
<dbReference type="PIRSF" id="PIRSF036761">
    <property type="entry name" value="GDH_Mll4104"/>
    <property type="match status" value="1"/>
</dbReference>
<feature type="domain" description="NAD-glutamate dehydrogenase ACT3" evidence="6">
    <location>
        <begin position="505"/>
        <end position="576"/>
    </location>
</feature>
<feature type="domain" description="NAD-glutamate dehydrogenase catalytic" evidence="2">
    <location>
        <begin position="688"/>
        <end position="1186"/>
    </location>
</feature>
<evidence type="ECO:0000256" key="1">
    <source>
        <dbReference type="SAM" id="MobiDB-lite"/>
    </source>
</evidence>
<dbReference type="Proteomes" id="UP001432128">
    <property type="component" value="Chromosome"/>
</dbReference>
<evidence type="ECO:0000313" key="7">
    <source>
        <dbReference type="EMBL" id="WUM20349.1"/>
    </source>
</evidence>
<dbReference type="RefSeq" id="WP_328857690.1">
    <property type="nucleotide sequence ID" value="NZ_CP108021.1"/>
</dbReference>
<evidence type="ECO:0000259" key="3">
    <source>
        <dbReference type="Pfam" id="PF21074"/>
    </source>
</evidence>
<feature type="domain" description="NAD-specific glutamate dehydrogenase C-terminal" evidence="3">
    <location>
        <begin position="1233"/>
        <end position="1567"/>
    </location>
</feature>
<name>A0AAU4K2S0_9NOCA</name>
<dbReference type="Pfam" id="PF05088">
    <property type="entry name" value="Bac_GDH_CD"/>
    <property type="match status" value="1"/>
</dbReference>
<dbReference type="InterPro" id="IPR049056">
    <property type="entry name" value="NAD_Glu_DH_HM3"/>
</dbReference>
<dbReference type="Pfam" id="PF21078">
    <property type="entry name" value="GDH_HM3"/>
    <property type="match status" value="1"/>
</dbReference>
<keyword evidence="8" id="KW-1185">Reference proteome</keyword>
<feature type="domain" description="NAD-glutamate dehydrogenase N-terminal ACT1" evidence="4">
    <location>
        <begin position="37"/>
        <end position="151"/>
    </location>
</feature>
<proteinExistence type="predicted"/>
<evidence type="ECO:0000259" key="6">
    <source>
        <dbReference type="Pfam" id="PF21077"/>
    </source>
</evidence>
<evidence type="ECO:0000259" key="4">
    <source>
        <dbReference type="Pfam" id="PF21075"/>
    </source>
</evidence>
<dbReference type="Pfam" id="PF21073">
    <property type="entry name" value="GDH_HM1"/>
    <property type="match status" value="1"/>
</dbReference>
<organism evidence="7 8">
    <name type="scientific">Williamsia herbipolensis</name>
    <dbReference type="NCBI Taxonomy" id="1603258"/>
    <lineage>
        <taxon>Bacteria</taxon>
        <taxon>Bacillati</taxon>
        <taxon>Actinomycetota</taxon>
        <taxon>Actinomycetes</taxon>
        <taxon>Mycobacteriales</taxon>
        <taxon>Nocardiaceae</taxon>
        <taxon>Williamsia</taxon>
    </lineage>
</organism>
<dbReference type="Pfam" id="PF21076">
    <property type="entry name" value="GDH_ACT2"/>
    <property type="match status" value="1"/>
</dbReference>
<reference evidence="7 8" key="1">
    <citation type="submission" date="2022-10" db="EMBL/GenBank/DDBJ databases">
        <title>The complete genomes of actinobacterial strains from the NBC collection.</title>
        <authorList>
            <person name="Joergensen T.S."/>
            <person name="Alvarez Arevalo M."/>
            <person name="Sterndorff E.B."/>
            <person name="Faurdal D."/>
            <person name="Vuksanovic O."/>
            <person name="Mourched A.-S."/>
            <person name="Charusanti P."/>
            <person name="Shaw S."/>
            <person name="Blin K."/>
            <person name="Weber T."/>
        </authorList>
    </citation>
    <scope>NUCLEOTIDE SEQUENCE [LARGE SCALE GENOMIC DNA]</scope>
    <source>
        <strain evidence="7 8">NBC_00319</strain>
    </source>
</reference>
<gene>
    <name evidence="7" type="ORF">OG579_00330</name>
</gene>
<feature type="domain" description="NAD-glutamate dehydrogenase ACT2" evidence="5">
    <location>
        <begin position="354"/>
        <end position="451"/>
    </location>
</feature>
<dbReference type="InterPro" id="IPR049062">
    <property type="entry name" value="NAD_Glu_DH_ACT2"/>
</dbReference>
<dbReference type="SUPFAM" id="SSF51735">
    <property type="entry name" value="NAD(P)-binding Rossmann-fold domains"/>
    <property type="match status" value="1"/>
</dbReference>
<sequence>MSTASSTITPAAVARGYHSRPGEPLADDAVTDGMDLAHVADHLALARVRRPGQTLVDVVESEGSIASVYAVVDDQPLLVEAAVVAVERAGLAVRRVDHPILAVARDADGTLIAVDPVGASDAGSAVVHESWIGLQVSATHAGVDPAAVRERLTEVLDRIVAVHADARAIGDTLAALGGAVRDAGTVAQADLLTWLSDDHFLILGSLQAKVGDTEWSDPRGVFTQSSVPRPPDPGRLPTTEVSIGRIHLPTGVIRTEYPTAIRVVEPGDDRRVHLVIGIFTSAALHTDVLAVPVLRDVAGVVLEQAGVGGDSYAGATLLELLQNQSRAELFGSDPGELGRTLIDVLDAIASREVRVYLRVDADAEIVTARIYLPRDRYTTRLREQMQTLLVERLGGRSLEYTARISDSPLAFVHVIMRVDPSTCAMLAGADAADPRRAEIQAEITAAARSWDDDLRAIAGGAIDADLVGAYAAAIPQAYKNERDPQAALSDVTVLAGLADGDHHVRLRAHTGGSDDRWTFGLYLCGRSASLTAILPMLQSLGVEVLDEHPFAVTRPDGIGCWIYEFTIVPAVGVDVAPDSIDDLTERFTSAFSQLWTGVADVDPFNELVIRCGLGWREVVMLRAYSRYLRQCGFSSGARHVTAVLGDHPAITAALVELFESSFDPERVDPEITDSDARVHAITRLDELAADVLSLDADRIISAFSSVVKATSRTNFYSPDAGAALAFKLRPQEIPQTPQPRPLHEIFVYSPRVEGVHLRFGSVARGGLRWSDRREDFRTEILGLVKAQAVKNAVIVPVGAKGGFVVRQPPTPTGDPAADRDATRAAGVACYREFIAALLDLTDNLDVGDGSTTATVVPAQGVVRRDGDDTYLVVAADKGTATFSDIANSVAADYGFWLGDAFASGGSVGYDHKAMGITARGAWESVKRHFREIGTDVAVDDFTAVGVGDMSGDVFGNGMLLSEHIRLVAAFDHRHIFIDPDPDTATSFVERRRLFDLPRSSWADYDTSLISAGGGVWSRESKTIPIDPSTRAALGLKAGVEHLSPPELMRAILLAPVDLLWNGGIGTYVKSSAESNADVGDKANDAIRVDGKSVRAKVIGEGGNLGVTEHGRIEFDMAGGRINTDAMDNSAGVDCSDHEVNIKILLDSQVAAGALAPDDRNRLLESMTDEVGRLVLWDNISQNSELGTARAWADQTRDVHARLLGHLAADHGVDLALEALPHPEDLVAREGRRTGLTSPELATLMAHVKLALKDDLLAGDLPDNDVFDDRLVDYFPEPLRGPYGAGIAAHPLRRQIVTTTLVNDLVDTAGVEHVFALGESAGASPTDVARAFVVVSETFGLSRLRGRIVASEGEIVAVDEMLVYLRRLLFRASRWLVATRPQPLAIAAEIARYSGRVADLDARLPDWLGETTRAEIADRARGWTQAGVPADIAQDVAASLHRFCLLDIVDAAEIADRDVDEVGELYGTLLEYLHVEQLLSAVSALDSGDRWQSLARLALRDDLFAVVRAVTLEVLSVGEPEETPQEKIAEWELHNASRLARARATLEEIEASGHWDLATLSVAARQLRSVIR</sequence>
<dbReference type="SUPFAM" id="SSF53223">
    <property type="entry name" value="Aminoacid dehydrogenase-like, N-terminal domain"/>
    <property type="match status" value="1"/>
</dbReference>
<dbReference type="EMBL" id="CP108021">
    <property type="protein sequence ID" value="WUM20349.1"/>
    <property type="molecule type" value="Genomic_DNA"/>
</dbReference>
<dbReference type="InterPro" id="IPR028971">
    <property type="entry name" value="NAD-GDH_cat"/>
</dbReference>
<dbReference type="InterPro" id="IPR036291">
    <property type="entry name" value="NAD(P)-bd_dom_sf"/>
</dbReference>
<dbReference type="Pfam" id="PF21075">
    <property type="entry name" value="GDH_ACT1"/>
    <property type="match status" value="1"/>
</dbReference>
<dbReference type="GO" id="GO:0006538">
    <property type="term" value="P:L-glutamate catabolic process"/>
    <property type="evidence" value="ECO:0007669"/>
    <property type="project" value="InterPro"/>
</dbReference>